<reference evidence="2 3" key="2">
    <citation type="submission" date="2021-01" db="EMBL/GenBank/DDBJ databases">
        <title>Genomic Encyclopedia of Type Strains, Phase IV (KMG-IV): sequencing the most valuable type-strain genomes for metagenomic binning, comparative biology and taxonomic classification.</title>
        <authorList>
            <person name="Goeker M."/>
        </authorList>
    </citation>
    <scope>NUCLEOTIDE SEQUENCE [LARGE SCALE GENOMIC DNA]</scope>
    <source>
        <strain evidence="2 3">DSM 6130</strain>
    </source>
</reference>
<evidence type="ECO:0000313" key="2">
    <source>
        <dbReference type="EMBL" id="MBM7849946.1"/>
    </source>
</evidence>
<dbReference type="AlphaFoldDB" id="A0A9W6IT93"/>
<proteinExistence type="predicted"/>
<reference evidence="1" key="3">
    <citation type="submission" date="2023-01" db="EMBL/GenBank/DDBJ databases">
        <authorList>
            <person name="Sun Q."/>
            <person name="Evtushenko L."/>
        </authorList>
    </citation>
    <scope>NUCLEOTIDE SEQUENCE</scope>
    <source>
        <strain evidence="1">VKM B-1606</strain>
    </source>
</reference>
<dbReference type="EMBL" id="BSFF01000002">
    <property type="protein sequence ID" value="GLK55237.1"/>
    <property type="molecule type" value="Genomic_DNA"/>
</dbReference>
<dbReference type="RefSeq" id="WP_204948425.1">
    <property type="nucleotide sequence ID" value="NZ_BSFF01000002.1"/>
</dbReference>
<comment type="caution">
    <text evidence="1">The sequence shown here is derived from an EMBL/GenBank/DDBJ whole genome shotgun (WGS) entry which is preliminary data.</text>
</comment>
<dbReference type="Proteomes" id="UP001143400">
    <property type="component" value="Unassembled WGS sequence"/>
</dbReference>
<organism evidence="1 4">
    <name type="scientific">Methylopila capsulata</name>
    <dbReference type="NCBI Taxonomy" id="61654"/>
    <lineage>
        <taxon>Bacteria</taxon>
        <taxon>Pseudomonadati</taxon>
        <taxon>Pseudomonadota</taxon>
        <taxon>Alphaproteobacteria</taxon>
        <taxon>Hyphomicrobiales</taxon>
        <taxon>Methylopilaceae</taxon>
        <taxon>Methylopila</taxon>
    </lineage>
</organism>
<reference evidence="1" key="1">
    <citation type="journal article" date="2014" name="Int. J. Syst. Evol. Microbiol.">
        <title>Complete genome sequence of Corynebacterium casei LMG S-19264T (=DSM 44701T), isolated from a smear-ripened cheese.</title>
        <authorList>
            <consortium name="US DOE Joint Genome Institute (JGI-PGF)"/>
            <person name="Walter F."/>
            <person name="Albersmeier A."/>
            <person name="Kalinowski J."/>
            <person name="Ruckert C."/>
        </authorList>
    </citation>
    <scope>NUCLEOTIDE SEQUENCE</scope>
    <source>
        <strain evidence="1">VKM B-1606</strain>
    </source>
</reference>
<protein>
    <recommendedName>
        <fullName evidence="5">Glycosyltransferase family 1 protein</fullName>
    </recommendedName>
</protein>
<sequence>MTPAVNFVVDRSSEQLARLRAVSSMDDCFERAPDLAAGMSAHGDLCWCLQTYLILAEQGGLNVRCSNTLHRDAINIVHSAHLARIGGSADAFVVCARADFPARRWAHHHLVQNRLQAGAGATYLPLWPQPRLRKRNPERRGVERVAYVGQTFNGNLALNESKWRQAFEGVGVDFVVPDPSVWNDVSELDVLIGVRSFDRRTYPGKPPSKLVNAWLAEAPFVGGFDSAYAQVGTPGADYIRVETLEDAVAAVDRLKRWPQDYRRFVANGVARGRAFTRERVSALWVEALSGEIAERYDQWLRREEFERARFHVLRGIGRVEGRSRAAARRIRSALGA</sequence>
<evidence type="ECO:0008006" key="5">
    <source>
        <dbReference type="Google" id="ProtNLM"/>
    </source>
</evidence>
<dbReference type="EMBL" id="JAFBCY010000001">
    <property type="protein sequence ID" value="MBM7849946.1"/>
    <property type="molecule type" value="Genomic_DNA"/>
</dbReference>
<evidence type="ECO:0000313" key="1">
    <source>
        <dbReference type="EMBL" id="GLK55237.1"/>
    </source>
</evidence>
<evidence type="ECO:0000313" key="4">
    <source>
        <dbReference type="Proteomes" id="UP001143400"/>
    </source>
</evidence>
<dbReference type="Proteomes" id="UP000758856">
    <property type="component" value="Unassembled WGS sequence"/>
</dbReference>
<accession>A0A9W6IT93</accession>
<name>A0A9W6IT93_9HYPH</name>
<keyword evidence="3" id="KW-1185">Reference proteome</keyword>
<gene>
    <name evidence="1" type="ORF">GCM10008170_12560</name>
    <name evidence="2" type="ORF">JOD31_000158</name>
</gene>
<evidence type="ECO:0000313" key="3">
    <source>
        <dbReference type="Proteomes" id="UP000758856"/>
    </source>
</evidence>